<proteinExistence type="predicted"/>
<name>A0A2P2BNQ7_9FIRM</name>
<reference evidence="1 2" key="1">
    <citation type="submission" date="2014-09" db="EMBL/GenBank/DDBJ databases">
        <authorList>
            <person name="Hornung B.V."/>
        </authorList>
    </citation>
    <scope>NUCLEOTIDE SEQUENCE [LARGE SCALE GENOMIC DNA]</scope>
    <source>
        <strain evidence="1 2">FRIFI</strain>
    </source>
</reference>
<protein>
    <submittedName>
        <fullName evidence="1">Uncharacterized protein</fullName>
    </submittedName>
</protein>
<dbReference type="KEGG" id="rhom:FRIFI_0465"/>
<sequence>MKNINPFYIYTDKNVLYIKNINGQTERLSNNIHSYCATIDNSSNIHICALDTRGRLNHFLKHNGSWKKKSILKALNTTKNIKDMRLYSIDDSLNVFIVEKYPLSDNLHKLSHFNFDVPNYRLSKYIIDNVLKDNGYFYKLDIDDFSNIVLEYKPSSSSDRTTSKLFFNSSSKQWSKSNIENTIHSSRCSNEGKTTIKDDIFEYCYGITYKI</sequence>
<dbReference type="EMBL" id="LN650648">
    <property type="protein sequence ID" value="CEI72013.1"/>
    <property type="molecule type" value="Genomic_DNA"/>
</dbReference>
<accession>A0A2P2BNQ7</accession>
<gene>
    <name evidence="1" type="ORF">FRIFI_0465</name>
</gene>
<dbReference type="AlphaFoldDB" id="A0A2P2BNQ7"/>
<organism evidence="1 2">
    <name type="scientific">Romboutsia hominis</name>
    <dbReference type="NCBI Taxonomy" id="1507512"/>
    <lineage>
        <taxon>Bacteria</taxon>
        <taxon>Bacillati</taxon>
        <taxon>Bacillota</taxon>
        <taxon>Clostridia</taxon>
        <taxon>Peptostreptococcales</taxon>
        <taxon>Peptostreptococcaceae</taxon>
        <taxon>Romboutsia</taxon>
    </lineage>
</organism>
<dbReference type="RefSeq" id="WP_166504891.1">
    <property type="nucleotide sequence ID" value="NZ_JAKNTL010000003.1"/>
</dbReference>
<evidence type="ECO:0000313" key="2">
    <source>
        <dbReference type="Proteomes" id="UP000245695"/>
    </source>
</evidence>
<evidence type="ECO:0000313" key="1">
    <source>
        <dbReference type="EMBL" id="CEI72013.1"/>
    </source>
</evidence>
<keyword evidence="2" id="KW-1185">Reference proteome</keyword>
<dbReference type="Proteomes" id="UP000245695">
    <property type="component" value="Chromosome 1"/>
</dbReference>